<name>A0A401P1W0_SCYTO</name>
<comment type="caution">
    <text evidence="3">The sequence shown here is derived from an EMBL/GenBank/DDBJ whole genome shotgun (WGS) entry which is preliminary data.</text>
</comment>
<feature type="coiled-coil region" evidence="1">
    <location>
        <begin position="318"/>
        <end position="362"/>
    </location>
</feature>
<dbReference type="Gene3D" id="3.80.10.10">
    <property type="entry name" value="Ribonuclease Inhibitor"/>
    <property type="match status" value="2"/>
</dbReference>
<keyword evidence="4" id="KW-1185">Reference proteome</keyword>
<dbReference type="OMA" id="ITMNCNT"/>
<keyword evidence="1" id="KW-0175">Coiled coil</keyword>
<dbReference type="EMBL" id="BFAA01005739">
    <property type="protein sequence ID" value="GCB67108.1"/>
    <property type="molecule type" value="Genomic_DNA"/>
</dbReference>
<dbReference type="InterPro" id="IPR026212">
    <property type="entry name" value="Cep78"/>
</dbReference>
<feature type="region of interest" description="Disordered" evidence="2">
    <location>
        <begin position="514"/>
        <end position="571"/>
    </location>
</feature>
<dbReference type="FunFam" id="3.80.10.10:FF:000057">
    <property type="entry name" value="Centrosomal protein of 78 kDa"/>
    <property type="match status" value="1"/>
</dbReference>
<dbReference type="PRINTS" id="PR02062">
    <property type="entry name" value="CENTROSOME78"/>
</dbReference>
<sequence>TKTLQNLSLAYCPIGDDGLKIICESVKNSATIKTVNFTGCNLTWRGAEHMTNIIKHQATKRHSQVWAESLRYRRPDLDCMTGLRRITMNCNTLIGDIGAAAFADALKDDLWLKALDLQQCGISDKGAKALLDTLQTSSMLIVLDVRKNPLIDRSLTQSIIERILLNGNGVNSEYKWLALSSSRDPAKQKQRRKTLKLGHGLKGKATIRIGIRKLTDNDKKNAPVSSDFIPEPLPPGAEGYVPWRTAARANRFRFFEFALSLYPVKSYLVTRNKLHEASNPLMLTLESASSSETDEPIGTPKTETQLNVTEESYEAITVKQYKHLKVDLEECRLRLEEEMRARTKADARLMELELENTRLRNINLSLSDALHMQSTTSTILEDEGVLESIEASFQKFHAFLDLLKDAGLGKLAVMAGIDQSDFGLMGQPQLSSTVGKDKQEQGAESTKEKISPEAPQVMQLCTGDQAFLKQSEPARISSGSTTSPCVQLENQSIDPKPKNLQYNHLNSEVKFLKSDEAFGSNEDQTSKQHSSGRTGESQECAVAHASEKVLSHSEDDQPIVSGTVDTQPKES</sequence>
<dbReference type="InterPro" id="IPR032675">
    <property type="entry name" value="LRR_dom_sf"/>
</dbReference>
<dbReference type="OrthoDB" id="78308at2759"/>
<proteinExistence type="predicted"/>
<evidence type="ECO:0000256" key="2">
    <source>
        <dbReference type="SAM" id="MobiDB-lite"/>
    </source>
</evidence>
<reference evidence="3 4" key="1">
    <citation type="journal article" date="2018" name="Nat. Ecol. Evol.">
        <title>Shark genomes provide insights into elasmobranch evolution and the origin of vertebrates.</title>
        <authorList>
            <person name="Hara Y"/>
            <person name="Yamaguchi K"/>
            <person name="Onimaru K"/>
            <person name="Kadota M"/>
            <person name="Koyanagi M"/>
            <person name="Keeley SD"/>
            <person name="Tatsumi K"/>
            <person name="Tanaka K"/>
            <person name="Motone F"/>
            <person name="Kageyama Y"/>
            <person name="Nozu R"/>
            <person name="Adachi N"/>
            <person name="Nishimura O"/>
            <person name="Nakagawa R"/>
            <person name="Tanegashima C"/>
            <person name="Kiyatake I"/>
            <person name="Matsumoto R"/>
            <person name="Murakumo K"/>
            <person name="Nishida K"/>
            <person name="Terakita A"/>
            <person name="Kuratani S"/>
            <person name="Sato K"/>
            <person name="Hyodo S Kuraku.S."/>
        </authorList>
    </citation>
    <scope>NUCLEOTIDE SEQUENCE [LARGE SCALE GENOMIC DNA]</scope>
</reference>
<dbReference type="Proteomes" id="UP000288216">
    <property type="component" value="Unassembled WGS sequence"/>
</dbReference>
<feature type="compositionally biased region" description="Basic and acidic residues" evidence="2">
    <location>
        <begin position="435"/>
        <end position="451"/>
    </location>
</feature>
<evidence type="ECO:0000256" key="1">
    <source>
        <dbReference type="SAM" id="Coils"/>
    </source>
</evidence>
<dbReference type="Pfam" id="PF13516">
    <property type="entry name" value="LRR_6"/>
    <property type="match status" value="2"/>
</dbReference>
<dbReference type="SMART" id="SM00368">
    <property type="entry name" value="LRR_RI"/>
    <property type="match status" value="3"/>
</dbReference>
<feature type="compositionally biased region" description="Polar residues" evidence="2">
    <location>
        <begin position="521"/>
        <end position="537"/>
    </location>
</feature>
<dbReference type="InterPro" id="IPR001611">
    <property type="entry name" value="Leu-rich_rpt"/>
</dbReference>
<evidence type="ECO:0000313" key="4">
    <source>
        <dbReference type="Proteomes" id="UP000288216"/>
    </source>
</evidence>
<feature type="non-terminal residue" evidence="3">
    <location>
        <position position="1"/>
    </location>
</feature>
<dbReference type="AlphaFoldDB" id="A0A401P1W0"/>
<dbReference type="PANTHER" id="PTHR24110:SF3">
    <property type="entry name" value="CENTROSOMAL PROTEIN OF 78 KDA"/>
    <property type="match status" value="1"/>
</dbReference>
<gene>
    <name evidence="3" type="ORF">scyTo_0012099</name>
</gene>
<accession>A0A401P1W0</accession>
<protein>
    <recommendedName>
        <fullName evidence="5">Centrosomal protein 78</fullName>
    </recommendedName>
</protein>
<evidence type="ECO:0000313" key="3">
    <source>
        <dbReference type="EMBL" id="GCB67108.1"/>
    </source>
</evidence>
<dbReference type="GO" id="GO:0044782">
    <property type="term" value="P:cilium organization"/>
    <property type="evidence" value="ECO:0007669"/>
    <property type="project" value="TreeGrafter"/>
</dbReference>
<feature type="region of interest" description="Disordered" evidence="2">
    <location>
        <begin position="428"/>
        <end position="455"/>
    </location>
</feature>
<dbReference type="SUPFAM" id="SSF52047">
    <property type="entry name" value="RNI-like"/>
    <property type="match status" value="1"/>
</dbReference>
<evidence type="ECO:0008006" key="5">
    <source>
        <dbReference type="Google" id="ProtNLM"/>
    </source>
</evidence>
<dbReference type="STRING" id="75743.A0A401P1W0"/>
<organism evidence="3 4">
    <name type="scientific">Scyliorhinus torazame</name>
    <name type="common">Cloudy catshark</name>
    <name type="synonym">Catulus torazame</name>
    <dbReference type="NCBI Taxonomy" id="75743"/>
    <lineage>
        <taxon>Eukaryota</taxon>
        <taxon>Metazoa</taxon>
        <taxon>Chordata</taxon>
        <taxon>Craniata</taxon>
        <taxon>Vertebrata</taxon>
        <taxon>Chondrichthyes</taxon>
        <taxon>Elasmobranchii</taxon>
        <taxon>Galeomorphii</taxon>
        <taxon>Galeoidea</taxon>
        <taxon>Carcharhiniformes</taxon>
        <taxon>Scyliorhinidae</taxon>
        <taxon>Scyliorhinus</taxon>
    </lineage>
</organism>
<dbReference type="PANTHER" id="PTHR24110">
    <property type="entry name" value="CENTROSOMAL PROTEIN OF 78 KDA"/>
    <property type="match status" value="1"/>
</dbReference>
<feature type="compositionally biased region" description="Basic and acidic residues" evidence="2">
    <location>
        <begin position="545"/>
        <end position="555"/>
    </location>
</feature>
<dbReference type="GO" id="GO:0036064">
    <property type="term" value="C:ciliary basal body"/>
    <property type="evidence" value="ECO:0007669"/>
    <property type="project" value="TreeGrafter"/>
</dbReference>
<dbReference type="GO" id="GO:0005813">
    <property type="term" value="C:centrosome"/>
    <property type="evidence" value="ECO:0007669"/>
    <property type="project" value="TreeGrafter"/>
</dbReference>